<dbReference type="Proteomes" id="UP000291838">
    <property type="component" value="Unassembled WGS sequence"/>
</dbReference>
<evidence type="ECO:0000313" key="2">
    <source>
        <dbReference type="Proteomes" id="UP000291838"/>
    </source>
</evidence>
<accession>A0A4Q2RN72</accession>
<reference evidence="1 2" key="1">
    <citation type="submission" date="2019-01" db="EMBL/GenBank/DDBJ databases">
        <title>Novel species of Nocardioides.</title>
        <authorList>
            <person name="Liu Q."/>
            <person name="Xin Y.-H."/>
        </authorList>
    </citation>
    <scope>NUCLEOTIDE SEQUENCE [LARGE SCALE GENOMIC DNA]</scope>
    <source>
        <strain evidence="1 2">HLT3-15</strain>
    </source>
</reference>
<proteinExistence type="predicted"/>
<name>A0A4Q2RN72_9ACTN</name>
<dbReference type="EMBL" id="SDWS01000007">
    <property type="protein sequence ID" value="RYB89314.1"/>
    <property type="molecule type" value="Genomic_DNA"/>
</dbReference>
<organism evidence="1 2">
    <name type="scientific">Nocardioides glacieisoli</name>
    <dbReference type="NCBI Taxonomy" id="1168730"/>
    <lineage>
        <taxon>Bacteria</taxon>
        <taxon>Bacillati</taxon>
        <taxon>Actinomycetota</taxon>
        <taxon>Actinomycetes</taxon>
        <taxon>Propionibacteriales</taxon>
        <taxon>Nocardioidaceae</taxon>
        <taxon>Nocardioides</taxon>
    </lineage>
</organism>
<dbReference type="OrthoDB" id="3785596at2"/>
<comment type="caution">
    <text evidence="1">The sequence shown here is derived from an EMBL/GenBank/DDBJ whole genome shotgun (WGS) entry which is preliminary data.</text>
</comment>
<sequence>MTRTALIVDVDGVVSPIHPTKPTWGDEVRAGQLFGPVVVSPELCRRLDALATHPGVTAAWLTDWSAEMRAGMDPWPGRLWADIPEPSSDGLHHSWWKLQALDEWLGARPEVTTIVWCDDHLRTPPRRLEVHERLASRGLNFLLIAPSTPVGLSRAHLSRIETYLAERPSE</sequence>
<protein>
    <submittedName>
        <fullName evidence="1">Uncharacterized protein</fullName>
    </submittedName>
</protein>
<dbReference type="AlphaFoldDB" id="A0A4Q2RN72"/>
<keyword evidence="2" id="KW-1185">Reference proteome</keyword>
<dbReference type="RefSeq" id="WP_129477281.1">
    <property type="nucleotide sequence ID" value="NZ_SDWS01000007.1"/>
</dbReference>
<gene>
    <name evidence="1" type="ORF">EUA06_15095</name>
</gene>
<evidence type="ECO:0000313" key="1">
    <source>
        <dbReference type="EMBL" id="RYB89314.1"/>
    </source>
</evidence>